<dbReference type="AlphaFoldDB" id="A0A1Y2I7Z3"/>
<evidence type="ECO:0000313" key="1">
    <source>
        <dbReference type="EMBL" id="OSC97264.1"/>
    </source>
</evidence>
<dbReference type="Proteomes" id="UP000193067">
    <property type="component" value="Unassembled WGS sequence"/>
</dbReference>
<name>A0A1Y2I7Z3_TRAC3</name>
<keyword evidence="2" id="KW-1185">Reference proteome</keyword>
<evidence type="ECO:0000313" key="2">
    <source>
        <dbReference type="Proteomes" id="UP000193067"/>
    </source>
</evidence>
<protein>
    <submittedName>
        <fullName evidence="1">Uncharacterized protein</fullName>
    </submittedName>
</protein>
<sequence>MERIQLDGRYVSALSRRQGVGSMPLQSLEAHLYDEGRFHYSTGYKQDSYSLETQEHAKKTISAHGRPQYRHVHVTFRSFHMSVLRLRHRPRPLISRLSFPQYWPCKSHVIRGIAQFRRWGKSNSVRTQNITRLQRDCSRIQSKQARVIRFRWYV</sequence>
<reference evidence="1 2" key="1">
    <citation type="journal article" date="2015" name="Biotechnol. Biofuels">
        <title>Enhanced degradation of softwood versus hardwood by the white-rot fungus Pycnoporus coccineus.</title>
        <authorList>
            <person name="Couturier M."/>
            <person name="Navarro D."/>
            <person name="Chevret D."/>
            <person name="Henrissat B."/>
            <person name="Piumi F."/>
            <person name="Ruiz-Duenas F.J."/>
            <person name="Martinez A.T."/>
            <person name="Grigoriev I.V."/>
            <person name="Riley R."/>
            <person name="Lipzen A."/>
            <person name="Berrin J.G."/>
            <person name="Master E.R."/>
            <person name="Rosso M.N."/>
        </authorList>
    </citation>
    <scope>NUCLEOTIDE SEQUENCE [LARGE SCALE GENOMIC DNA]</scope>
    <source>
        <strain evidence="1 2">BRFM310</strain>
    </source>
</reference>
<proteinExistence type="predicted"/>
<organism evidence="1 2">
    <name type="scientific">Trametes coccinea (strain BRFM310)</name>
    <name type="common">Pycnoporus coccineus</name>
    <dbReference type="NCBI Taxonomy" id="1353009"/>
    <lineage>
        <taxon>Eukaryota</taxon>
        <taxon>Fungi</taxon>
        <taxon>Dikarya</taxon>
        <taxon>Basidiomycota</taxon>
        <taxon>Agaricomycotina</taxon>
        <taxon>Agaricomycetes</taxon>
        <taxon>Polyporales</taxon>
        <taxon>Polyporaceae</taxon>
        <taxon>Trametes</taxon>
    </lineage>
</organism>
<gene>
    <name evidence="1" type="ORF">PYCCODRAFT_1149384</name>
</gene>
<accession>A0A1Y2I7Z3</accession>
<dbReference type="EMBL" id="KZ084154">
    <property type="protein sequence ID" value="OSC97264.1"/>
    <property type="molecule type" value="Genomic_DNA"/>
</dbReference>